<organism evidence="4 5">
    <name type="scientific">Thorsellia anophelis DSM 18579</name>
    <dbReference type="NCBI Taxonomy" id="1123402"/>
    <lineage>
        <taxon>Bacteria</taxon>
        <taxon>Pseudomonadati</taxon>
        <taxon>Pseudomonadota</taxon>
        <taxon>Gammaproteobacteria</taxon>
        <taxon>Enterobacterales</taxon>
        <taxon>Thorselliaceae</taxon>
        <taxon>Thorsellia</taxon>
    </lineage>
</organism>
<evidence type="ECO:0000256" key="2">
    <source>
        <dbReference type="ARBA" id="ARBA00022777"/>
    </source>
</evidence>
<keyword evidence="5" id="KW-1185">Reference proteome</keyword>
<proteinExistence type="predicted"/>
<feature type="domain" description="HipA-like C-terminal" evidence="3">
    <location>
        <begin position="1"/>
        <end position="73"/>
    </location>
</feature>
<keyword evidence="2" id="KW-0418">Kinase</keyword>
<dbReference type="Pfam" id="PF07804">
    <property type="entry name" value="HipA_C"/>
    <property type="match status" value="1"/>
</dbReference>
<name>A0A1I0CIP3_9GAMM</name>
<protein>
    <submittedName>
        <fullName evidence="4">HipA-like N-terminal domain-containing protein</fullName>
    </submittedName>
</protein>
<dbReference type="AlphaFoldDB" id="A0A1I0CIP3"/>
<dbReference type="InterPro" id="IPR012893">
    <property type="entry name" value="HipA-like_C"/>
</dbReference>
<sequence length="83" mass="9489">MRLASIAGISVAEIKYIKTLGKDVLLVERFDRLHHESAWYRRPVVSGLTVLNLDENWAREASYLALIAQIKKNGVNFQFDSIE</sequence>
<reference evidence="5" key="1">
    <citation type="submission" date="2016-10" db="EMBL/GenBank/DDBJ databases">
        <authorList>
            <person name="Varghese N."/>
            <person name="Submissions S."/>
        </authorList>
    </citation>
    <scope>NUCLEOTIDE SEQUENCE [LARGE SCALE GENOMIC DNA]</scope>
    <source>
        <strain evidence="5">DSM 18579</strain>
    </source>
</reference>
<dbReference type="GO" id="GO:0016301">
    <property type="term" value="F:kinase activity"/>
    <property type="evidence" value="ECO:0007669"/>
    <property type="project" value="UniProtKB-KW"/>
</dbReference>
<accession>A0A1I0CIP3</accession>
<evidence type="ECO:0000313" key="5">
    <source>
        <dbReference type="Proteomes" id="UP000242642"/>
    </source>
</evidence>
<dbReference type="Proteomes" id="UP000242642">
    <property type="component" value="Unassembled WGS sequence"/>
</dbReference>
<dbReference type="STRING" id="1123402.SAMN02583745_01632"/>
<evidence type="ECO:0000259" key="3">
    <source>
        <dbReference type="Pfam" id="PF07804"/>
    </source>
</evidence>
<gene>
    <name evidence="4" type="ORF">SAMN02583745_01632</name>
</gene>
<evidence type="ECO:0000313" key="4">
    <source>
        <dbReference type="EMBL" id="SET19507.1"/>
    </source>
</evidence>
<keyword evidence="1" id="KW-0808">Transferase</keyword>
<dbReference type="EMBL" id="FOHV01000011">
    <property type="protein sequence ID" value="SET19507.1"/>
    <property type="molecule type" value="Genomic_DNA"/>
</dbReference>
<evidence type="ECO:0000256" key="1">
    <source>
        <dbReference type="ARBA" id="ARBA00022679"/>
    </source>
</evidence>